<organism evidence="2 3">
    <name type="scientific">Burkholderia phage BEK</name>
    <dbReference type="NCBI Taxonomy" id="1514988"/>
    <lineage>
        <taxon>Viruses</taxon>
        <taxon>Duplodnaviria</taxon>
        <taxon>Heunggongvirae</taxon>
        <taxon>Uroviricota</taxon>
        <taxon>Caudoviricetes</taxon>
        <taxon>Peduoviridae</taxon>
        <taxon>Tigrvirus</taxon>
        <taxon>Tigrvirus phi52237</taxon>
    </lineage>
</organism>
<evidence type="ECO:0000313" key="3">
    <source>
        <dbReference type="Proteomes" id="UP000029461"/>
    </source>
</evidence>
<reference evidence="2 3" key="1">
    <citation type="submission" date="2014-06" db="EMBL/GenBank/DDBJ databases">
        <authorList>
            <person name="Bishop-Lilly K.A."/>
            <person name="Broomall S.M."/>
            <person name="Chain P.S."/>
            <person name="Chertkov O."/>
            <person name="Coyne S.R."/>
            <person name="Daligault H.E."/>
            <person name="Davenport K.W."/>
            <person name="Erkkila T."/>
            <person name="Frey K.G."/>
            <person name="Gibbons H.S."/>
            <person name="Gu W."/>
            <person name="Jaissle J."/>
            <person name="Johnson S.L."/>
            <person name="Koroleva G.I."/>
            <person name="Ladner J.T."/>
            <person name="Lo C.-C."/>
            <person name="Minogue T.D."/>
            <person name="Munk C."/>
            <person name="Palacios G.F."/>
            <person name="Redden C.L."/>
            <person name="Rosenzweig C.N."/>
            <person name="Scholz M.B."/>
            <person name="Teshima H."/>
            <person name="Xu Y."/>
        </authorList>
    </citation>
    <scope>NUCLEOTIDE SEQUENCE [LARGE SCALE GENOMIC DNA]</scope>
</reference>
<evidence type="ECO:0000313" key="2">
    <source>
        <dbReference type="EMBL" id="AIP84282.1"/>
    </source>
</evidence>
<accession>A0A4P1QFK2</accession>
<evidence type="ECO:0000256" key="1">
    <source>
        <dbReference type="SAM" id="MobiDB-lite"/>
    </source>
</evidence>
<proteinExistence type="predicted"/>
<gene>
    <name evidence="2" type="ORF">DP46_6049</name>
</gene>
<dbReference type="EMBL" id="CP008753">
    <property type="protein sequence ID" value="AIP84282.1"/>
    <property type="molecule type" value="Genomic_DNA"/>
</dbReference>
<sequence>MRRRSLISPQSRSPSLKAKRSPNFRPITPKG</sequence>
<feature type="region of interest" description="Disordered" evidence="1">
    <location>
        <begin position="1"/>
        <end position="31"/>
    </location>
</feature>
<protein>
    <submittedName>
        <fullName evidence="2">Uncharacterized protein</fullName>
    </submittedName>
</protein>
<dbReference type="Proteomes" id="UP000029461">
    <property type="component" value="Segment"/>
</dbReference>
<name>A0A4P1QFK2_9CAUD</name>